<proteinExistence type="predicted"/>
<evidence type="ECO:0000259" key="2">
    <source>
        <dbReference type="Pfam" id="PF08028"/>
    </source>
</evidence>
<dbReference type="Gene3D" id="1.20.140.10">
    <property type="entry name" value="Butyryl-CoA Dehydrogenase, subunit A, domain 3"/>
    <property type="match status" value="1"/>
</dbReference>
<dbReference type="EMBL" id="OX458333">
    <property type="protein sequence ID" value="CAI8894098.1"/>
    <property type="molecule type" value="Genomic_DNA"/>
</dbReference>
<feature type="domain" description="Acyl-CoA dehydrogenase C-terminal" evidence="2">
    <location>
        <begin position="2"/>
        <end position="47"/>
    </location>
</feature>
<dbReference type="InterPro" id="IPR036250">
    <property type="entry name" value="AcylCo_DH-like_C"/>
</dbReference>
<gene>
    <name evidence="3" type="ORF">MSZNOR_3303</name>
</gene>
<dbReference type="InterPro" id="IPR013107">
    <property type="entry name" value="Acyl-CoA_DH_C"/>
</dbReference>
<evidence type="ECO:0000256" key="1">
    <source>
        <dbReference type="ARBA" id="ARBA00023002"/>
    </source>
</evidence>
<dbReference type="Proteomes" id="UP001162030">
    <property type="component" value="Chromosome"/>
</dbReference>
<dbReference type="SUPFAM" id="SSF47203">
    <property type="entry name" value="Acyl-CoA dehydrogenase C-terminal domain-like"/>
    <property type="match status" value="1"/>
</dbReference>
<keyword evidence="1" id="KW-0560">Oxidoreductase</keyword>
<dbReference type="Pfam" id="PF08028">
    <property type="entry name" value="Acyl-CoA_dh_2"/>
    <property type="match status" value="1"/>
</dbReference>
<name>A0ABM9I4W0_9GAMM</name>
<organism evidence="3 4">
    <name type="scientific">Methylocaldum szegediense</name>
    <dbReference type="NCBI Taxonomy" id="73780"/>
    <lineage>
        <taxon>Bacteria</taxon>
        <taxon>Pseudomonadati</taxon>
        <taxon>Pseudomonadota</taxon>
        <taxon>Gammaproteobacteria</taxon>
        <taxon>Methylococcales</taxon>
        <taxon>Methylococcaceae</taxon>
        <taxon>Methylocaldum</taxon>
    </lineage>
</organism>
<sequence length="70" mass="7908">MTHAVHECAAAVDRIHDIVGTSGIPEEYAFSRQFRDVHIITQHGFINAAELEPIGQIMLGPEPHWPFFRV</sequence>
<protein>
    <recommendedName>
        <fullName evidence="2">Acyl-CoA dehydrogenase C-terminal domain-containing protein</fullName>
    </recommendedName>
</protein>
<accession>A0ABM9I4W0</accession>
<keyword evidence="4" id="KW-1185">Reference proteome</keyword>
<evidence type="ECO:0000313" key="3">
    <source>
        <dbReference type="EMBL" id="CAI8894098.1"/>
    </source>
</evidence>
<evidence type="ECO:0000313" key="4">
    <source>
        <dbReference type="Proteomes" id="UP001162030"/>
    </source>
</evidence>
<reference evidence="3 4" key="1">
    <citation type="submission" date="2023-03" db="EMBL/GenBank/DDBJ databases">
        <authorList>
            <person name="Pearce D."/>
        </authorList>
    </citation>
    <scope>NUCLEOTIDE SEQUENCE [LARGE SCALE GENOMIC DNA]</scope>
    <source>
        <strain evidence="3">Msz</strain>
    </source>
</reference>